<feature type="short sequence motif" description="GXGXXG" evidence="6">
    <location>
        <begin position="24"/>
        <end position="29"/>
    </location>
</feature>
<dbReference type="GO" id="GO:0016042">
    <property type="term" value="P:lipid catabolic process"/>
    <property type="evidence" value="ECO:0007669"/>
    <property type="project" value="UniProtKB-UniRule"/>
</dbReference>
<dbReference type="RefSeq" id="XP_022144334.1">
    <property type="nucleotide sequence ID" value="XM_022288642.1"/>
</dbReference>
<dbReference type="Gene3D" id="3.40.1090.10">
    <property type="entry name" value="Cytosolic phospholipase A2 catalytic domain"/>
    <property type="match status" value="1"/>
</dbReference>
<keyword evidence="5 6" id="KW-0443">Lipid metabolism</keyword>
<dbReference type="CDD" id="cd07214">
    <property type="entry name" value="Pat17_isozyme_like"/>
    <property type="match status" value="1"/>
</dbReference>
<protein>
    <recommendedName>
        <fullName evidence="7">Patatin</fullName>
        <ecNumber evidence="7">3.1.1.-</ecNumber>
    </recommendedName>
</protein>
<name>A0A6J1CS07_MOMCH</name>
<comment type="function">
    <text evidence="7">Lipolytic acyl hydrolase (LAH).</text>
</comment>
<evidence type="ECO:0000256" key="6">
    <source>
        <dbReference type="PROSITE-ProRule" id="PRU01161"/>
    </source>
</evidence>
<dbReference type="PROSITE" id="PS51635">
    <property type="entry name" value="PNPLA"/>
    <property type="match status" value="1"/>
</dbReference>
<feature type="short sequence motif" description="GXSXG" evidence="6">
    <location>
        <begin position="62"/>
        <end position="66"/>
    </location>
</feature>
<evidence type="ECO:0000256" key="5">
    <source>
        <dbReference type="ARBA" id="ARBA00023098"/>
    </source>
</evidence>
<feature type="region of interest" description="Disordered" evidence="8">
    <location>
        <begin position="393"/>
        <end position="416"/>
    </location>
</feature>
<dbReference type="FunFam" id="3.40.1090.10:FF:000005">
    <property type="entry name" value="Patatin"/>
    <property type="match status" value="1"/>
</dbReference>
<evidence type="ECO:0000256" key="2">
    <source>
        <dbReference type="ARBA" id="ARBA00022801"/>
    </source>
</evidence>
<feature type="domain" description="PNPLA" evidence="9">
    <location>
        <begin position="20"/>
        <end position="225"/>
    </location>
</feature>
<dbReference type="InterPro" id="IPR016035">
    <property type="entry name" value="Acyl_Trfase/lysoPLipase"/>
</dbReference>
<feature type="active site" description="Proton acceptor" evidence="6">
    <location>
        <position position="212"/>
    </location>
</feature>
<feature type="compositionally biased region" description="Polar residues" evidence="8">
    <location>
        <begin position="406"/>
        <end position="416"/>
    </location>
</feature>
<dbReference type="GO" id="GO:0047372">
    <property type="term" value="F:monoacylglycerol lipase activity"/>
    <property type="evidence" value="ECO:0007669"/>
    <property type="project" value="TreeGrafter"/>
</dbReference>
<reference evidence="11" key="1">
    <citation type="submission" date="2025-08" db="UniProtKB">
        <authorList>
            <consortium name="RefSeq"/>
        </authorList>
    </citation>
    <scope>IDENTIFICATION</scope>
    <source>
        <strain evidence="11">OHB3-1</strain>
    </source>
</reference>
<feature type="short sequence motif" description="DGA/G" evidence="6">
    <location>
        <begin position="212"/>
        <end position="214"/>
    </location>
</feature>
<comment type="similarity">
    <text evidence="1 7">Belongs to the patatin family.</text>
</comment>
<feature type="active site" description="Nucleophile" evidence="6">
    <location>
        <position position="64"/>
    </location>
</feature>
<accession>A0A6J1CS07</accession>
<dbReference type="PANTHER" id="PTHR32176:SF122">
    <property type="entry name" value="PATATIN"/>
    <property type="match status" value="1"/>
</dbReference>
<dbReference type="GeneID" id="111014041"/>
<keyword evidence="3" id="KW-0611">Plant defense</keyword>
<proteinExistence type="inferred from homology"/>
<evidence type="ECO:0000313" key="10">
    <source>
        <dbReference type="Proteomes" id="UP000504603"/>
    </source>
</evidence>
<comment type="domain">
    <text evidence="7">The nitrogen atoms of the two glycine residues in the GGXR motif define the oxyanion hole, and stabilize the oxyanion that forms during the nucleophilic attack by the catalytic serine during substrate cleavage.</text>
</comment>
<dbReference type="KEGG" id="mcha:111014041"/>
<dbReference type="AlphaFoldDB" id="A0A6J1CS07"/>
<evidence type="ECO:0000256" key="7">
    <source>
        <dbReference type="RuleBase" id="RU361262"/>
    </source>
</evidence>
<dbReference type="EC" id="3.1.1.-" evidence="7"/>
<dbReference type="GO" id="GO:0006952">
    <property type="term" value="P:defense response"/>
    <property type="evidence" value="ECO:0007669"/>
    <property type="project" value="UniProtKB-KW"/>
</dbReference>
<evidence type="ECO:0000256" key="8">
    <source>
        <dbReference type="SAM" id="MobiDB-lite"/>
    </source>
</evidence>
<evidence type="ECO:0000313" key="11">
    <source>
        <dbReference type="RefSeq" id="XP_022144334.1"/>
    </source>
</evidence>
<keyword evidence="4 6" id="KW-0442">Lipid degradation</keyword>
<evidence type="ECO:0000256" key="3">
    <source>
        <dbReference type="ARBA" id="ARBA00022821"/>
    </source>
</evidence>
<gene>
    <name evidence="11" type="primary">LOC111014041</name>
</gene>
<evidence type="ECO:0000256" key="4">
    <source>
        <dbReference type="ARBA" id="ARBA00022963"/>
    </source>
</evidence>
<dbReference type="OrthoDB" id="1658288at2759"/>
<dbReference type="Proteomes" id="UP000504603">
    <property type="component" value="Unplaced"/>
</dbReference>
<evidence type="ECO:0000259" key="9">
    <source>
        <dbReference type="PROSITE" id="PS51635"/>
    </source>
</evidence>
<dbReference type="InterPro" id="IPR002641">
    <property type="entry name" value="PNPLA_dom"/>
</dbReference>
<sequence length="416" mass="45821">MDETIVRFQPPTFGNLITVLSIDGGGIRGIIPGTILDFLESELQKLDGEEARIADYFDVIAGTSTGGLVTAMISAPNDKNRPLFSARDIKQFYLDHCPKIFPQNRTWAIAKMLKFLSGPKYDGKYLHKLVKEKLGDTKLHQTLTNVVIPTFDIKLLQPTIFSSYEVNSNPSLDAYLSDICISTSAAPTYLPAHYFKTDGGAAGKFREFNLIDGGVAANNPTLVAIGEVTKEVIRENPDFFAIKPMDYKRFLVISLGTGAPKAEMKYTSEHAAEWGMLDWLTSGGSTPIIDVFSQASSDMVDLHLSVVFQALNSQQNYLRIQDDTLSEVVSSVDVATKKNLDDLVKVGEGLLKKPVSRINLETGIFEASNSNSETNEQALIRFARLLSEERRLRDARSPHGRAGSLKLQSESHVNGI</sequence>
<keyword evidence="2 6" id="KW-0378">Hydrolase</keyword>
<dbReference type="PANTHER" id="PTHR32176">
    <property type="entry name" value="XYLOSE ISOMERASE"/>
    <property type="match status" value="1"/>
</dbReference>
<keyword evidence="10" id="KW-1185">Reference proteome</keyword>
<dbReference type="SUPFAM" id="SSF52151">
    <property type="entry name" value="FabD/lysophospholipase-like"/>
    <property type="match status" value="1"/>
</dbReference>
<dbReference type="Pfam" id="PF01734">
    <property type="entry name" value="Patatin"/>
    <property type="match status" value="1"/>
</dbReference>
<evidence type="ECO:0000256" key="1">
    <source>
        <dbReference type="ARBA" id="ARBA00010240"/>
    </source>
</evidence>
<dbReference type="GO" id="GO:0004620">
    <property type="term" value="F:phospholipase activity"/>
    <property type="evidence" value="ECO:0007669"/>
    <property type="project" value="TreeGrafter"/>
</dbReference>
<organism evidence="10 11">
    <name type="scientific">Momordica charantia</name>
    <name type="common">Bitter gourd</name>
    <name type="synonym">Balsam pear</name>
    <dbReference type="NCBI Taxonomy" id="3673"/>
    <lineage>
        <taxon>Eukaryota</taxon>
        <taxon>Viridiplantae</taxon>
        <taxon>Streptophyta</taxon>
        <taxon>Embryophyta</taxon>
        <taxon>Tracheophyta</taxon>
        <taxon>Spermatophyta</taxon>
        <taxon>Magnoliopsida</taxon>
        <taxon>eudicotyledons</taxon>
        <taxon>Gunneridae</taxon>
        <taxon>Pentapetalae</taxon>
        <taxon>rosids</taxon>
        <taxon>fabids</taxon>
        <taxon>Cucurbitales</taxon>
        <taxon>Cucurbitaceae</taxon>
        <taxon>Momordiceae</taxon>
        <taxon>Momordica</taxon>
    </lineage>
</organism>